<organism evidence="1">
    <name type="scientific">freshwater metagenome</name>
    <dbReference type="NCBI Taxonomy" id="449393"/>
    <lineage>
        <taxon>unclassified sequences</taxon>
        <taxon>metagenomes</taxon>
        <taxon>ecological metagenomes</taxon>
    </lineage>
</organism>
<dbReference type="AlphaFoldDB" id="A0A6J7KUV7"/>
<accession>A0A6J7KUV7</accession>
<gene>
    <name evidence="1" type="ORF">UFOPK3733_02294</name>
</gene>
<proteinExistence type="predicted"/>
<name>A0A6J7KUV7_9ZZZZ</name>
<dbReference type="EMBL" id="CAFBNC010000194">
    <property type="protein sequence ID" value="CAB4958292.1"/>
    <property type="molecule type" value="Genomic_DNA"/>
</dbReference>
<reference evidence="1" key="1">
    <citation type="submission" date="2020-05" db="EMBL/GenBank/DDBJ databases">
        <authorList>
            <person name="Chiriac C."/>
            <person name="Salcher M."/>
            <person name="Ghai R."/>
            <person name="Kavagutti S V."/>
        </authorList>
    </citation>
    <scope>NUCLEOTIDE SEQUENCE</scope>
</reference>
<sequence length="47" mass="5148">MDEFDPLMPLEGLDDLLAFTLAHQAGVDEHAGELRTNRAMHQRGGNG</sequence>
<protein>
    <submittedName>
        <fullName evidence="1">Unannotated protein</fullName>
    </submittedName>
</protein>
<evidence type="ECO:0000313" key="1">
    <source>
        <dbReference type="EMBL" id="CAB4958292.1"/>
    </source>
</evidence>